<dbReference type="PANTHER" id="PTHR46847:SF1">
    <property type="entry name" value="D-ALLOSE-BINDING PERIPLASMIC PROTEIN-RELATED"/>
    <property type="match status" value="1"/>
</dbReference>
<sequence length="316" mass="34222">MPTRRNVLMLLSSYLGLACFPAFAQPKKKRIAFANYNDESSFGVLILRGVQAAAKARPDVEMLYYDNKQDAAQAVAVARQVATVRPDAFIEYNSIATAANQQVARLIEAAKVPMLSVQVRVANTPLFAVDNELAGYESGKGLAAAAKARWPGAVPQVLIIGLPESGQIYIDRAEAARKAILEAFPGAKVEDFSSKNDPNVARQIATDFLTKNPGKKAIIWAHIDAVGIASITAARNSGREQDVLVSSTGGEVVAFPEIRKPNSSYVGTFSFFPESWGKDMLEAAIKLADKQPIPDIVRPSKQLFIDKSNIDTLFPK</sequence>
<dbReference type="PANTHER" id="PTHR46847">
    <property type="entry name" value="D-ALLOSE-BINDING PERIPLASMIC PROTEIN-RELATED"/>
    <property type="match status" value="1"/>
</dbReference>
<dbReference type="Pfam" id="PF13407">
    <property type="entry name" value="Peripla_BP_4"/>
    <property type="match status" value="1"/>
</dbReference>
<feature type="domain" description="Periplasmic binding protein" evidence="5">
    <location>
        <begin position="31"/>
        <end position="291"/>
    </location>
</feature>
<protein>
    <recommendedName>
        <fullName evidence="5">Periplasmic binding protein domain-containing protein</fullName>
    </recommendedName>
</protein>
<comment type="caution">
    <text evidence="6">The sequence shown here is derived from an EMBL/GenBank/DDBJ whole genome shotgun (WGS) entry which is preliminary data.</text>
</comment>
<gene>
    <name evidence="6" type="ORF">GCM10023144_21550</name>
</gene>
<comment type="subcellular location">
    <subcellularLocation>
        <location evidence="1">Cell envelope</location>
    </subcellularLocation>
</comment>
<reference evidence="7" key="1">
    <citation type="journal article" date="2019" name="Int. J. Syst. Evol. Microbiol.">
        <title>The Global Catalogue of Microorganisms (GCM) 10K type strain sequencing project: providing services to taxonomists for standard genome sequencing and annotation.</title>
        <authorList>
            <consortium name="The Broad Institute Genomics Platform"/>
            <consortium name="The Broad Institute Genome Sequencing Center for Infectious Disease"/>
            <person name="Wu L."/>
            <person name="Ma J."/>
        </authorList>
    </citation>
    <scope>NUCLEOTIDE SEQUENCE [LARGE SCALE GENOMIC DNA]</scope>
    <source>
        <strain evidence="7">JCM 17666</strain>
    </source>
</reference>
<dbReference type="InterPro" id="IPR028082">
    <property type="entry name" value="Peripla_BP_I"/>
</dbReference>
<organism evidence="6 7">
    <name type="scientific">Pigmentiphaga soli</name>
    <dbReference type="NCBI Taxonomy" id="1007095"/>
    <lineage>
        <taxon>Bacteria</taxon>
        <taxon>Pseudomonadati</taxon>
        <taxon>Pseudomonadota</taxon>
        <taxon>Betaproteobacteria</taxon>
        <taxon>Burkholderiales</taxon>
        <taxon>Alcaligenaceae</taxon>
        <taxon>Pigmentiphaga</taxon>
    </lineage>
</organism>
<evidence type="ECO:0000313" key="6">
    <source>
        <dbReference type="EMBL" id="GAA4332046.1"/>
    </source>
</evidence>
<dbReference type="SUPFAM" id="SSF53822">
    <property type="entry name" value="Periplasmic binding protein-like I"/>
    <property type="match status" value="1"/>
</dbReference>
<dbReference type="Proteomes" id="UP001501671">
    <property type="component" value="Unassembled WGS sequence"/>
</dbReference>
<dbReference type="PROSITE" id="PS51257">
    <property type="entry name" value="PROKAR_LIPOPROTEIN"/>
    <property type="match status" value="1"/>
</dbReference>
<accession>A0ABP8GZ67</accession>
<name>A0ABP8GZ67_9BURK</name>
<evidence type="ECO:0000256" key="3">
    <source>
        <dbReference type="ARBA" id="ARBA00022729"/>
    </source>
</evidence>
<evidence type="ECO:0000256" key="4">
    <source>
        <dbReference type="SAM" id="SignalP"/>
    </source>
</evidence>
<dbReference type="InterPro" id="IPR025997">
    <property type="entry name" value="SBP_2_dom"/>
</dbReference>
<evidence type="ECO:0000313" key="7">
    <source>
        <dbReference type="Proteomes" id="UP001501671"/>
    </source>
</evidence>
<evidence type="ECO:0000256" key="1">
    <source>
        <dbReference type="ARBA" id="ARBA00004196"/>
    </source>
</evidence>
<dbReference type="Gene3D" id="3.40.50.2300">
    <property type="match status" value="2"/>
</dbReference>
<evidence type="ECO:0000256" key="2">
    <source>
        <dbReference type="ARBA" id="ARBA00007639"/>
    </source>
</evidence>
<dbReference type="EMBL" id="BAABFO010000008">
    <property type="protein sequence ID" value="GAA4332046.1"/>
    <property type="molecule type" value="Genomic_DNA"/>
</dbReference>
<feature type="chain" id="PRO_5045472486" description="Periplasmic binding protein domain-containing protein" evidence="4">
    <location>
        <begin position="25"/>
        <end position="316"/>
    </location>
</feature>
<keyword evidence="3 4" id="KW-0732">Signal</keyword>
<keyword evidence="7" id="KW-1185">Reference proteome</keyword>
<evidence type="ECO:0000259" key="5">
    <source>
        <dbReference type="Pfam" id="PF13407"/>
    </source>
</evidence>
<comment type="similarity">
    <text evidence="2">Belongs to the bacterial solute-binding protein 2 family.</text>
</comment>
<proteinExistence type="inferred from homology"/>
<feature type="signal peptide" evidence="4">
    <location>
        <begin position="1"/>
        <end position="24"/>
    </location>
</feature>
<dbReference type="RefSeq" id="WP_345249172.1">
    <property type="nucleotide sequence ID" value="NZ_BAABFO010000008.1"/>
</dbReference>